<dbReference type="InterPro" id="IPR050273">
    <property type="entry name" value="GppA/Ppx_hydrolase"/>
</dbReference>
<dbReference type="Pfam" id="PF21447">
    <property type="entry name" value="Ppx-GppA_III"/>
    <property type="match status" value="1"/>
</dbReference>
<dbReference type="PANTHER" id="PTHR30005">
    <property type="entry name" value="EXOPOLYPHOSPHATASE"/>
    <property type="match status" value="1"/>
</dbReference>
<proteinExistence type="predicted"/>
<dbReference type="SUPFAM" id="SSF53067">
    <property type="entry name" value="Actin-like ATPase domain"/>
    <property type="match status" value="2"/>
</dbReference>
<dbReference type="InterPro" id="IPR043129">
    <property type="entry name" value="ATPase_NBD"/>
</dbReference>
<evidence type="ECO:0000259" key="1">
    <source>
        <dbReference type="Pfam" id="PF02541"/>
    </source>
</evidence>
<reference evidence="3 4" key="1">
    <citation type="journal article" date="2018" name="Proc. Natl. Acad. Sci. U.S.A.">
        <title>Draft genome sequence of Camellia sinensis var. sinensis provides insights into the evolution of the tea genome and tea quality.</title>
        <authorList>
            <person name="Wei C."/>
            <person name="Yang H."/>
            <person name="Wang S."/>
            <person name="Zhao J."/>
            <person name="Liu C."/>
            <person name="Gao L."/>
            <person name="Xia E."/>
            <person name="Lu Y."/>
            <person name="Tai Y."/>
            <person name="She G."/>
            <person name="Sun J."/>
            <person name="Cao H."/>
            <person name="Tong W."/>
            <person name="Gao Q."/>
            <person name="Li Y."/>
            <person name="Deng W."/>
            <person name="Jiang X."/>
            <person name="Wang W."/>
            <person name="Chen Q."/>
            <person name="Zhang S."/>
            <person name="Li H."/>
            <person name="Wu J."/>
            <person name="Wang P."/>
            <person name="Li P."/>
            <person name="Shi C."/>
            <person name="Zheng F."/>
            <person name="Jian J."/>
            <person name="Huang B."/>
            <person name="Shan D."/>
            <person name="Shi M."/>
            <person name="Fang C."/>
            <person name="Yue Y."/>
            <person name="Li F."/>
            <person name="Li D."/>
            <person name="Wei S."/>
            <person name="Han B."/>
            <person name="Jiang C."/>
            <person name="Yin Y."/>
            <person name="Xia T."/>
            <person name="Zhang Z."/>
            <person name="Bennetzen J.L."/>
            <person name="Zhao S."/>
            <person name="Wan X."/>
        </authorList>
    </citation>
    <scope>NUCLEOTIDE SEQUENCE [LARGE SCALE GENOMIC DNA]</scope>
    <source>
        <strain evidence="4">cv. Shuchazao</strain>
        <tissue evidence="3">Leaf</tissue>
    </source>
</reference>
<dbReference type="SUPFAM" id="SSF109604">
    <property type="entry name" value="HD-domain/PDEase-like"/>
    <property type="match status" value="1"/>
</dbReference>
<organism evidence="3 4">
    <name type="scientific">Camellia sinensis var. sinensis</name>
    <name type="common">China tea</name>
    <dbReference type="NCBI Taxonomy" id="542762"/>
    <lineage>
        <taxon>Eukaryota</taxon>
        <taxon>Viridiplantae</taxon>
        <taxon>Streptophyta</taxon>
        <taxon>Embryophyta</taxon>
        <taxon>Tracheophyta</taxon>
        <taxon>Spermatophyta</taxon>
        <taxon>Magnoliopsida</taxon>
        <taxon>eudicotyledons</taxon>
        <taxon>Gunneridae</taxon>
        <taxon>Pentapetalae</taxon>
        <taxon>asterids</taxon>
        <taxon>Ericales</taxon>
        <taxon>Theaceae</taxon>
        <taxon>Camellia</taxon>
    </lineage>
</organism>
<dbReference type="Gene3D" id="1.10.3210.10">
    <property type="entry name" value="Hypothetical protein af1432"/>
    <property type="match status" value="1"/>
</dbReference>
<dbReference type="CDD" id="cd24006">
    <property type="entry name" value="ASKHA_NBD_PPX_GppA"/>
    <property type="match status" value="1"/>
</dbReference>
<dbReference type="STRING" id="542762.A0A4V3WMQ9"/>
<dbReference type="Gene3D" id="3.30.420.150">
    <property type="entry name" value="Exopolyphosphatase. Domain 2"/>
    <property type="match status" value="1"/>
</dbReference>
<feature type="domain" description="Ppx/GppA phosphatase C-terminal" evidence="2">
    <location>
        <begin position="340"/>
        <end position="497"/>
    </location>
</feature>
<evidence type="ECO:0000313" key="3">
    <source>
        <dbReference type="EMBL" id="THG09577.1"/>
    </source>
</evidence>
<dbReference type="InterPro" id="IPR003695">
    <property type="entry name" value="Ppx_GppA_N"/>
</dbReference>
<name>A0A4V3WMQ9_CAMSN</name>
<dbReference type="AlphaFoldDB" id="A0A4V3WMQ9"/>
<dbReference type="GO" id="GO:0016462">
    <property type="term" value="F:pyrophosphatase activity"/>
    <property type="evidence" value="ECO:0007669"/>
    <property type="project" value="TreeGrafter"/>
</dbReference>
<evidence type="ECO:0000259" key="2">
    <source>
        <dbReference type="Pfam" id="PF21447"/>
    </source>
</evidence>
<accession>A0A4V3WMQ9</accession>
<dbReference type="PANTHER" id="PTHR30005:SF0">
    <property type="entry name" value="RETROGRADE REGULATION PROTEIN 2"/>
    <property type="match status" value="1"/>
</dbReference>
<sequence>MATNLPTTVNPPSSSASNNLFAAADMGTNSFKLLIVRADPTTGRFLQLDRLKHPVVLGRDTPSSAISAASILRALDSLRKFHHLLLSHHVSPSRTRVVATSAIRDASNQSQFLHTIRQTLGFHVDVLSGEEEARLTYIGVLQFLPVFNQKVLTIDIGGGSTEFVIGKEGDVIFATSLKLGHVILTEEFVKMNEIDRMRDHIRSLIRQSGLIEKVCEHGFELVIGSSGTIRAIEKAVFHRYGQGLDNVGLIDGYKRDWRFSRGELSDVVGKLCGMEEKFERDGFFKRRSEFIVAGAVLLEEIFGMLGIEEMEVSGYSLGEGVVAEQLAGVFDDYDLNANARWRSVVRLATRFNNNKKMKSAALCAGIAKEMFEGISKWNELGDSGNKLADSLVDKDLEYLEAACLLHNIGLFNGKKGYHKQSYHIIMNGDQLHGYDSEEVKIIALLARHHRKKFPKLDHHSLQGFTKEVKQKFRILCAIIRVSVLLQEYMSINIQDMEFSHSHEGFKLVDFYLVVDEYSNQLFLLVLSQTRDQPLVPGNGKPLAKDVDAELTNELEHFRVVFQQKLILVPSSSSASSER</sequence>
<evidence type="ECO:0008006" key="5">
    <source>
        <dbReference type="Google" id="ProtNLM"/>
    </source>
</evidence>
<dbReference type="Pfam" id="PF02541">
    <property type="entry name" value="Ppx-GppA"/>
    <property type="match status" value="1"/>
</dbReference>
<feature type="domain" description="Ppx/GppA phosphatase N-terminal" evidence="1">
    <location>
        <begin position="45"/>
        <end position="326"/>
    </location>
</feature>
<keyword evidence="4" id="KW-1185">Reference proteome</keyword>
<comment type="caution">
    <text evidence="3">The sequence shown here is derived from an EMBL/GenBank/DDBJ whole genome shotgun (WGS) entry which is preliminary data.</text>
</comment>
<evidence type="ECO:0000313" key="4">
    <source>
        <dbReference type="Proteomes" id="UP000306102"/>
    </source>
</evidence>
<protein>
    <recommendedName>
        <fullName evidence="5">Ppx/GppA phosphatase domain-containing protein</fullName>
    </recommendedName>
</protein>
<dbReference type="Proteomes" id="UP000306102">
    <property type="component" value="Unassembled WGS sequence"/>
</dbReference>
<dbReference type="InterPro" id="IPR048950">
    <property type="entry name" value="Ppx_GppA_C"/>
</dbReference>
<dbReference type="EMBL" id="SDRB02008430">
    <property type="protein sequence ID" value="THG09577.1"/>
    <property type="molecule type" value="Genomic_DNA"/>
</dbReference>
<dbReference type="Gene3D" id="3.30.420.40">
    <property type="match status" value="1"/>
</dbReference>
<gene>
    <name evidence="3" type="ORF">TEA_022247</name>
</gene>